<keyword evidence="2" id="KW-1133">Transmembrane helix</keyword>
<dbReference type="InterPro" id="IPR052534">
    <property type="entry name" value="Extracell_DNA_Util/SecSys_Comp"/>
</dbReference>
<evidence type="ECO:0000313" key="4">
    <source>
        <dbReference type="Proteomes" id="UP000183255"/>
    </source>
</evidence>
<sequence length="196" mass="22267">MKDFNFFDELVVSRKKKTSSSTYILLSAILLFAVLGLISFYYIHQFSALKDENAMLQGQLNDPNHKKAYEEAQSLQGQLAEMEKEKMDIEKVHDEVLASRVINSLLLKEISLAKPDAVAIQAITFTREGVNISGSSINYDLIAKFEHNLRGNERFDGQFIPTIQKLDDEYYSFTLGFTFRQPEEPLEGEDDVNGEG</sequence>
<evidence type="ECO:0000313" key="3">
    <source>
        <dbReference type="EMBL" id="SDI43949.1"/>
    </source>
</evidence>
<name>A0A1G8KKM0_9CLOT</name>
<gene>
    <name evidence="3" type="ORF">SAMN05421804_102350</name>
</gene>
<proteinExistence type="predicted"/>
<keyword evidence="2" id="KW-0812">Transmembrane</keyword>
<keyword evidence="1" id="KW-0175">Coiled coil</keyword>
<accession>A0A1G8KKM0</accession>
<evidence type="ECO:0000256" key="1">
    <source>
        <dbReference type="SAM" id="Coils"/>
    </source>
</evidence>
<dbReference type="Pfam" id="PF05137">
    <property type="entry name" value="PilN"/>
    <property type="match status" value="1"/>
</dbReference>
<dbReference type="InterPro" id="IPR007813">
    <property type="entry name" value="PilN"/>
</dbReference>
<dbReference type="Proteomes" id="UP000183255">
    <property type="component" value="Unassembled WGS sequence"/>
</dbReference>
<dbReference type="EMBL" id="FNDZ01000002">
    <property type="protein sequence ID" value="SDI43949.1"/>
    <property type="molecule type" value="Genomic_DNA"/>
</dbReference>
<feature type="transmembrane region" description="Helical" evidence="2">
    <location>
        <begin position="23"/>
        <end position="43"/>
    </location>
</feature>
<dbReference type="PANTHER" id="PTHR40278">
    <property type="entry name" value="DNA UTILIZATION PROTEIN HOFN"/>
    <property type="match status" value="1"/>
</dbReference>
<reference evidence="3 4" key="1">
    <citation type="submission" date="2016-10" db="EMBL/GenBank/DDBJ databases">
        <authorList>
            <person name="de Groot N.N."/>
        </authorList>
    </citation>
    <scope>NUCLEOTIDE SEQUENCE [LARGE SCALE GENOMIC DNA]</scope>
    <source>
        <strain evidence="3 4">CGMCC 1.5058</strain>
    </source>
</reference>
<keyword evidence="2" id="KW-0472">Membrane</keyword>
<dbReference type="AlphaFoldDB" id="A0A1G8KKM0"/>
<dbReference type="PANTHER" id="PTHR40278:SF1">
    <property type="entry name" value="DNA UTILIZATION PROTEIN HOFN"/>
    <property type="match status" value="1"/>
</dbReference>
<dbReference type="RefSeq" id="WP_031577895.1">
    <property type="nucleotide sequence ID" value="NZ_FNDZ01000002.1"/>
</dbReference>
<protein>
    <submittedName>
        <fullName evidence="3">Tfp pilus assembly protein PilN</fullName>
    </submittedName>
</protein>
<evidence type="ECO:0000256" key="2">
    <source>
        <dbReference type="SAM" id="Phobius"/>
    </source>
</evidence>
<feature type="coiled-coil region" evidence="1">
    <location>
        <begin position="65"/>
        <end position="92"/>
    </location>
</feature>
<organism evidence="3 4">
    <name type="scientific">Proteiniclasticum ruminis</name>
    <dbReference type="NCBI Taxonomy" id="398199"/>
    <lineage>
        <taxon>Bacteria</taxon>
        <taxon>Bacillati</taxon>
        <taxon>Bacillota</taxon>
        <taxon>Clostridia</taxon>
        <taxon>Eubacteriales</taxon>
        <taxon>Clostridiaceae</taxon>
        <taxon>Proteiniclasticum</taxon>
    </lineage>
</organism>